<dbReference type="GO" id="GO:0006355">
    <property type="term" value="P:regulation of DNA-templated transcription"/>
    <property type="evidence" value="ECO:0007669"/>
    <property type="project" value="InterPro"/>
</dbReference>
<dbReference type="SUPFAM" id="SSF46785">
    <property type="entry name" value="Winged helix' DNA-binding domain"/>
    <property type="match status" value="1"/>
</dbReference>
<dbReference type="InterPro" id="IPR000595">
    <property type="entry name" value="cNMP-bd_dom"/>
</dbReference>
<evidence type="ECO:0000256" key="2">
    <source>
        <dbReference type="ARBA" id="ARBA00023125"/>
    </source>
</evidence>
<evidence type="ECO:0000256" key="1">
    <source>
        <dbReference type="ARBA" id="ARBA00023015"/>
    </source>
</evidence>
<dbReference type="CDD" id="cd00038">
    <property type="entry name" value="CAP_ED"/>
    <property type="match status" value="1"/>
</dbReference>
<keyword evidence="3" id="KW-0804">Transcription</keyword>
<dbReference type="PROSITE" id="PS50042">
    <property type="entry name" value="CNMP_BINDING_3"/>
    <property type="match status" value="1"/>
</dbReference>
<dbReference type="PRINTS" id="PR00034">
    <property type="entry name" value="HTHCRP"/>
</dbReference>
<evidence type="ECO:0000313" key="9">
    <source>
        <dbReference type="Proteomes" id="UP000251937"/>
    </source>
</evidence>
<proteinExistence type="predicted"/>
<keyword evidence="2" id="KW-0238">DNA-binding</keyword>
<reference evidence="6 8" key="1">
    <citation type="submission" date="2017-02" db="EMBL/GenBank/DDBJ databases">
        <authorList>
            <person name="Varghese N."/>
            <person name="Submissions S."/>
        </authorList>
    </citation>
    <scope>NUCLEOTIDE SEQUENCE [LARGE SCALE GENOMIC DNA]</scope>
    <source>
        <strain evidence="6 8">DSM 16775</strain>
    </source>
</reference>
<dbReference type="EMBL" id="FUZE01000023">
    <property type="protein sequence ID" value="SKC04622.1"/>
    <property type="molecule type" value="Genomic_DNA"/>
</dbReference>
<evidence type="ECO:0000256" key="3">
    <source>
        <dbReference type="ARBA" id="ARBA00023163"/>
    </source>
</evidence>
<dbReference type="SMART" id="SM00419">
    <property type="entry name" value="HTH_CRP"/>
    <property type="match status" value="1"/>
</dbReference>
<dbReference type="Gene3D" id="2.60.120.10">
    <property type="entry name" value="Jelly Rolls"/>
    <property type="match status" value="1"/>
</dbReference>
<accession>A0AAX2IR75</accession>
<comment type="caution">
    <text evidence="7">The sequence shown here is derived from an EMBL/GenBank/DDBJ whole genome shotgun (WGS) entry which is preliminary data.</text>
</comment>
<evidence type="ECO:0000313" key="7">
    <source>
        <dbReference type="EMBL" id="SQA92696.1"/>
    </source>
</evidence>
<dbReference type="InterPro" id="IPR012318">
    <property type="entry name" value="HTH_CRP"/>
</dbReference>
<name>A0AAX2IR75_9FLAO</name>
<evidence type="ECO:0000313" key="6">
    <source>
        <dbReference type="EMBL" id="SKC04622.1"/>
    </source>
</evidence>
<dbReference type="InterPro" id="IPR036390">
    <property type="entry name" value="WH_DNA-bd_sf"/>
</dbReference>
<dbReference type="Proteomes" id="UP000190669">
    <property type="component" value="Unassembled WGS sequence"/>
</dbReference>
<dbReference type="InterPro" id="IPR018490">
    <property type="entry name" value="cNMP-bd_dom_sf"/>
</dbReference>
<dbReference type="Pfam" id="PF13545">
    <property type="entry name" value="HTH_Crp_2"/>
    <property type="match status" value="1"/>
</dbReference>
<protein>
    <submittedName>
        <fullName evidence="6">CRP/FNR family transcriptional regulator, anaerobic regulatory protein</fullName>
    </submittedName>
    <submittedName>
        <fullName evidence="7">Transcriptional activator FtrB</fullName>
    </submittedName>
</protein>
<evidence type="ECO:0000259" key="5">
    <source>
        <dbReference type="PROSITE" id="PS51063"/>
    </source>
</evidence>
<gene>
    <name evidence="7" type="ORF">NCTC11212_04224</name>
    <name evidence="6" type="ORF">SAMN05421800_12362</name>
</gene>
<dbReference type="PROSITE" id="PS51063">
    <property type="entry name" value="HTH_CRP_2"/>
    <property type="match status" value="1"/>
</dbReference>
<feature type="domain" description="HTH crp-type" evidence="5">
    <location>
        <begin position="141"/>
        <end position="208"/>
    </location>
</feature>
<dbReference type="SUPFAM" id="SSF51206">
    <property type="entry name" value="cAMP-binding domain-like"/>
    <property type="match status" value="1"/>
</dbReference>
<reference evidence="7 9" key="2">
    <citation type="submission" date="2018-06" db="EMBL/GenBank/DDBJ databases">
        <authorList>
            <consortium name="Pathogen Informatics"/>
            <person name="Doyle S."/>
        </authorList>
    </citation>
    <scope>NUCLEOTIDE SEQUENCE [LARGE SCALE GENOMIC DNA]</scope>
    <source>
        <strain evidence="7 9">NCTC11212</strain>
    </source>
</reference>
<sequence>MKTNENIRKIFEYVGDSFLAELQEFAIKKTIAARRDIISEGEKINYIPILLKGSIKVFSLNDGKELLYYYIKPYETCTMTFSSIFTNSKSRIYACTEESSDILLLPADKVLGWIVDYPLLNQFFLKEYDKRYIAIMEMVTQAVFHKLDKRILDLLDKKIQENAGKAIKISHKEIANTLGTAREVVSRILKKYENEGVITQANQWIMIL</sequence>
<evidence type="ECO:0000259" key="4">
    <source>
        <dbReference type="PROSITE" id="PS50042"/>
    </source>
</evidence>
<dbReference type="RefSeq" id="WP_111944998.1">
    <property type="nucleotide sequence ID" value="NZ_CP033934.1"/>
</dbReference>
<keyword evidence="8" id="KW-1185">Reference proteome</keyword>
<organism evidence="7 9">
    <name type="scientific">Chryseobacterium balustinum</name>
    <dbReference type="NCBI Taxonomy" id="246"/>
    <lineage>
        <taxon>Bacteria</taxon>
        <taxon>Pseudomonadati</taxon>
        <taxon>Bacteroidota</taxon>
        <taxon>Flavobacteriia</taxon>
        <taxon>Flavobacteriales</taxon>
        <taxon>Weeksellaceae</taxon>
        <taxon>Chryseobacterium group</taxon>
        <taxon>Chryseobacterium</taxon>
    </lineage>
</organism>
<dbReference type="GO" id="GO:0003677">
    <property type="term" value="F:DNA binding"/>
    <property type="evidence" value="ECO:0007669"/>
    <property type="project" value="UniProtKB-KW"/>
</dbReference>
<dbReference type="Proteomes" id="UP000251937">
    <property type="component" value="Unassembled WGS sequence"/>
</dbReference>
<dbReference type="InterPro" id="IPR014710">
    <property type="entry name" value="RmlC-like_jellyroll"/>
</dbReference>
<dbReference type="EMBL" id="UAVR01000024">
    <property type="protein sequence ID" value="SQA92696.1"/>
    <property type="molecule type" value="Genomic_DNA"/>
</dbReference>
<keyword evidence="1" id="KW-0805">Transcription regulation</keyword>
<feature type="domain" description="Cyclic nucleotide-binding" evidence="4">
    <location>
        <begin position="10"/>
        <end position="65"/>
    </location>
</feature>
<evidence type="ECO:0000313" key="8">
    <source>
        <dbReference type="Proteomes" id="UP000190669"/>
    </source>
</evidence>
<dbReference type="KEGG" id="cbp:EB354_03335"/>
<dbReference type="InterPro" id="IPR036388">
    <property type="entry name" value="WH-like_DNA-bd_sf"/>
</dbReference>
<dbReference type="AlphaFoldDB" id="A0AAX2IR75"/>
<dbReference type="Gene3D" id="1.10.10.10">
    <property type="entry name" value="Winged helix-like DNA-binding domain superfamily/Winged helix DNA-binding domain"/>
    <property type="match status" value="1"/>
</dbReference>